<dbReference type="SUPFAM" id="SSF52540">
    <property type="entry name" value="P-loop containing nucleoside triphosphate hydrolases"/>
    <property type="match status" value="1"/>
</dbReference>
<dbReference type="PANTHER" id="PTHR46638:SF1">
    <property type="entry name" value="CORRINOID ADENOSYLTRANSFERASE"/>
    <property type="match status" value="1"/>
</dbReference>
<sequence>MNRGAIQVICGEGKGKTAAAMGMGIGALAKNRTVIMIQFLKGCSGRDSFDIMKRMEPEMKIFRFEKSDVFFESLSKEQQEEERMNIRNGLNFARKVVSTGECDMLILDEILGLLDQNIIEAEELAKLLQSKVDDMEVILTGKVFQKEIEPYVDSILEINHVKVDNIK</sequence>
<dbReference type="Gene3D" id="3.40.50.300">
    <property type="entry name" value="P-loop containing nucleotide triphosphate hydrolases"/>
    <property type="match status" value="1"/>
</dbReference>
<proteinExistence type="predicted"/>
<dbReference type="InterPro" id="IPR003724">
    <property type="entry name" value="CblAdoTrfase_CobA"/>
</dbReference>
<dbReference type="GO" id="GO:0009236">
    <property type="term" value="P:cobalamin biosynthetic process"/>
    <property type="evidence" value="ECO:0007669"/>
    <property type="project" value="InterPro"/>
</dbReference>
<reference evidence="1" key="1">
    <citation type="submission" date="2024-06" db="EMBL/GenBank/DDBJ databases">
        <title>Lacrimispora cavernae sp. nov., a novel anaerobe isolated from bat guano pile inside a cave.</title>
        <authorList>
            <person name="Miller S.L."/>
            <person name="Lu N."/>
            <person name="King J."/>
            <person name="Sankaranarayanan K."/>
            <person name="Lawson P.A."/>
        </authorList>
    </citation>
    <scope>NUCLEOTIDE SEQUENCE</scope>
    <source>
        <strain evidence="1">BS-2</strain>
    </source>
</reference>
<dbReference type="PANTHER" id="PTHR46638">
    <property type="entry name" value="CORRINOID ADENOSYLTRANSFERASE"/>
    <property type="match status" value="1"/>
</dbReference>
<evidence type="ECO:0000313" key="1">
    <source>
        <dbReference type="EMBL" id="XBS55993.1"/>
    </source>
</evidence>
<dbReference type="InterPro" id="IPR027417">
    <property type="entry name" value="P-loop_NTPase"/>
</dbReference>
<dbReference type="PIRSF" id="PIRSF015617">
    <property type="entry name" value="Adensltrnsf_CobA"/>
    <property type="match status" value="1"/>
</dbReference>
<gene>
    <name evidence="1" type="ORF">ABFV83_09480</name>
</gene>
<dbReference type="AlphaFoldDB" id="A0AAU7PUQ2"/>
<dbReference type="RefSeq" id="WP_349948628.1">
    <property type="nucleotide sequence ID" value="NZ_CP157940.1"/>
</dbReference>
<dbReference type="Pfam" id="PF02572">
    <property type="entry name" value="CobA_CobO_BtuR"/>
    <property type="match status" value="1"/>
</dbReference>
<keyword evidence="1" id="KW-0808">Transferase</keyword>
<dbReference type="EMBL" id="CP157940">
    <property type="protein sequence ID" value="XBS55993.1"/>
    <property type="molecule type" value="Genomic_DNA"/>
</dbReference>
<accession>A0AAU7PUQ2</accession>
<dbReference type="EC" id="2.5.1.17" evidence="1"/>
<dbReference type="GO" id="GO:0005524">
    <property type="term" value="F:ATP binding"/>
    <property type="evidence" value="ECO:0007669"/>
    <property type="project" value="InterPro"/>
</dbReference>
<name>A0AAU7PUQ2_9FIRM</name>
<protein>
    <submittedName>
        <fullName evidence="1">Cob(I)yrinic acid a,c-diamide adenosyltransferase</fullName>
        <ecNumber evidence="1">2.5.1.17</ecNumber>
    </submittedName>
</protein>
<organism evidence="1">
    <name type="scientific">Lacrimispora sp. BS-2</name>
    <dbReference type="NCBI Taxonomy" id="3151850"/>
    <lineage>
        <taxon>Bacteria</taxon>
        <taxon>Bacillati</taxon>
        <taxon>Bacillota</taxon>
        <taxon>Clostridia</taxon>
        <taxon>Lachnospirales</taxon>
        <taxon>Lachnospiraceae</taxon>
        <taxon>Lacrimispora</taxon>
    </lineage>
</organism>
<dbReference type="GO" id="GO:0008817">
    <property type="term" value="F:corrinoid adenosyltransferase activity"/>
    <property type="evidence" value="ECO:0007669"/>
    <property type="project" value="UniProtKB-EC"/>
</dbReference>